<organism evidence="2 3">
    <name type="scientific">Terriglobus roseus</name>
    <dbReference type="NCBI Taxonomy" id="392734"/>
    <lineage>
        <taxon>Bacteria</taxon>
        <taxon>Pseudomonadati</taxon>
        <taxon>Acidobacteriota</taxon>
        <taxon>Terriglobia</taxon>
        <taxon>Terriglobales</taxon>
        <taxon>Acidobacteriaceae</taxon>
        <taxon>Terriglobus</taxon>
    </lineage>
</organism>
<dbReference type="PROSITE" id="PS51257">
    <property type="entry name" value="PROKAR_LIPOPROTEIN"/>
    <property type="match status" value="1"/>
</dbReference>
<protein>
    <submittedName>
        <fullName evidence="2">Uncharacterized protein</fullName>
    </submittedName>
</protein>
<gene>
    <name evidence="2" type="ORF">SAMN05443244_0714</name>
</gene>
<feature type="signal peptide" evidence="1">
    <location>
        <begin position="1"/>
        <end position="24"/>
    </location>
</feature>
<evidence type="ECO:0000256" key="1">
    <source>
        <dbReference type="SAM" id="SignalP"/>
    </source>
</evidence>
<dbReference type="SUPFAM" id="SSF56935">
    <property type="entry name" value="Porins"/>
    <property type="match status" value="1"/>
</dbReference>
<reference evidence="2 3" key="1">
    <citation type="submission" date="2016-10" db="EMBL/GenBank/DDBJ databases">
        <authorList>
            <person name="de Groot N.N."/>
        </authorList>
    </citation>
    <scope>NUCLEOTIDE SEQUENCE [LARGE SCALE GENOMIC DNA]</scope>
    <source>
        <strain evidence="2 3">AB35.6</strain>
    </source>
</reference>
<evidence type="ECO:0000313" key="3">
    <source>
        <dbReference type="Proteomes" id="UP000182409"/>
    </source>
</evidence>
<feature type="chain" id="PRO_5010354018" evidence="1">
    <location>
        <begin position="25"/>
        <end position="433"/>
    </location>
</feature>
<evidence type="ECO:0000313" key="2">
    <source>
        <dbReference type="EMBL" id="SEB47643.1"/>
    </source>
</evidence>
<sequence length="433" mass="45182">MKKTLLLFPAMMSVSCLNAAYAQAAPTVTATVSAPGTVPGLASAPIAGEFTYSLTASESYVTGYQGTDSGTSTNLSGQATYVSNSETHPLSVLYSGGYFFGNGSNLNSSSYQNLGVSQILNTRRWRLGIADTITFLPSSPLYGVSGVPFSGDIGTVPITTGQIPTESILTNYGEQVSNTVGGSVSRDITGKTFAEGFGSYTVQRFLQTGLNNDDVTASASLGHRFSARDTASASYTYSNYSFAGTVAGINNFAFTAHGVSASYSHSFNRKLSLQVSAGPDWISSNTPALIPDRVLFASAVSLGYAGQRTHATISYNRSPNIGSGVLLGALSDNINLTAQHTFSRNWSGGITANYGRAAGLATLAGENVLTNSFYGGLQATRRLGENFSAFGSYSAATQTTDGLALTQNAFNGTAHIVTVGLTFSPRSKRFGRP</sequence>
<name>A0A1H4JN00_9BACT</name>
<dbReference type="RefSeq" id="WP_074652378.1">
    <property type="nucleotide sequence ID" value="NZ_FNSD01000001.1"/>
</dbReference>
<accession>A0A1H4JN00</accession>
<keyword evidence="1" id="KW-0732">Signal</keyword>
<proteinExistence type="predicted"/>
<dbReference type="Proteomes" id="UP000182409">
    <property type="component" value="Unassembled WGS sequence"/>
</dbReference>
<dbReference type="EMBL" id="FNSD01000001">
    <property type="protein sequence ID" value="SEB47643.1"/>
    <property type="molecule type" value="Genomic_DNA"/>
</dbReference>
<dbReference type="AlphaFoldDB" id="A0A1H4JN00"/>
<dbReference type="OrthoDB" id="115027at2"/>